<dbReference type="AlphaFoldDB" id="A0A506Y982"/>
<comment type="caution">
    <text evidence="2">The sequence shown here is derived from an EMBL/GenBank/DDBJ whole genome shotgun (WGS) entry which is preliminary data.</text>
</comment>
<evidence type="ECO:0000313" key="3">
    <source>
        <dbReference type="Proteomes" id="UP000316252"/>
    </source>
</evidence>
<dbReference type="EMBL" id="VHQG01000001">
    <property type="protein sequence ID" value="TPW78050.1"/>
    <property type="molecule type" value="Genomic_DNA"/>
</dbReference>
<organism evidence="2 3">
    <name type="scientific">Schumannella soli</name>
    <dbReference type="NCBI Taxonomy" id="2590779"/>
    <lineage>
        <taxon>Bacteria</taxon>
        <taxon>Bacillati</taxon>
        <taxon>Actinomycetota</taxon>
        <taxon>Actinomycetes</taxon>
        <taxon>Micrococcales</taxon>
        <taxon>Microbacteriaceae</taxon>
        <taxon>Schumannella</taxon>
    </lineage>
</organism>
<keyword evidence="3" id="KW-1185">Reference proteome</keyword>
<evidence type="ECO:0000256" key="1">
    <source>
        <dbReference type="SAM" id="MobiDB-lite"/>
    </source>
</evidence>
<sequence>MVGSSGAVTWDEFMGSINHSRKKVLVASLALDPKLAMIHGLSQQWRTEWTNANTAARIRRARAPRPKTLELDTTALRPYSHPDVAARMPKPRAHTWTARERRQRRDAARRYWLALAAGRYHGMSLQKLAERTRGRMSATSWEAVHAPVERTPDALLRTFINLHRHRSRRPLGADPKPVVAMSPERALAIAIRVLEKQAG</sequence>
<accession>A0A506Y982</accession>
<protein>
    <submittedName>
        <fullName evidence="2">Uncharacterized protein</fullName>
    </submittedName>
</protein>
<evidence type="ECO:0000313" key="2">
    <source>
        <dbReference type="EMBL" id="TPW78050.1"/>
    </source>
</evidence>
<dbReference type="RefSeq" id="WP_141162575.1">
    <property type="nucleotide sequence ID" value="NZ_VHQG01000001.1"/>
</dbReference>
<dbReference type="Proteomes" id="UP000316252">
    <property type="component" value="Unassembled WGS sequence"/>
</dbReference>
<proteinExistence type="predicted"/>
<dbReference type="OrthoDB" id="9862326at2"/>
<feature type="region of interest" description="Disordered" evidence="1">
    <location>
        <begin position="82"/>
        <end position="101"/>
    </location>
</feature>
<gene>
    <name evidence="2" type="ORF">FJ657_05335</name>
</gene>
<name>A0A506Y982_9MICO</name>
<reference evidence="2 3" key="1">
    <citation type="submission" date="2019-06" db="EMBL/GenBank/DDBJ databases">
        <authorList>
            <person name="Li F."/>
        </authorList>
    </citation>
    <scope>NUCLEOTIDE SEQUENCE [LARGE SCALE GENOMIC DNA]</scope>
    <source>
        <strain evidence="2 3">10F1D-1</strain>
    </source>
</reference>